<dbReference type="Proteomes" id="UP000585638">
    <property type="component" value="Unassembled WGS sequence"/>
</dbReference>
<keyword evidence="2" id="KW-1185">Reference proteome</keyword>
<reference evidence="1 2" key="1">
    <citation type="submission" date="2020-08" db="EMBL/GenBank/DDBJ databases">
        <title>Sequencing the genomes of 1000 actinobacteria strains.</title>
        <authorList>
            <person name="Klenk H.-P."/>
        </authorList>
    </citation>
    <scope>NUCLEOTIDE SEQUENCE [LARGE SCALE GENOMIC DNA]</scope>
    <source>
        <strain evidence="1 2">DSM 43851</strain>
    </source>
</reference>
<dbReference type="InterPro" id="IPR054284">
    <property type="entry name" value="DUF7019"/>
</dbReference>
<accession>A0A7W9KRN7</accession>
<dbReference type="AlphaFoldDB" id="A0A7W9KRN7"/>
<evidence type="ECO:0000313" key="1">
    <source>
        <dbReference type="EMBL" id="MBB5896749.1"/>
    </source>
</evidence>
<proteinExistence type="predicted"/>
<dbReference type="EMBL" id="JACHIR010000002">
    <property type="protein sequence ID" value="MBB5896749.1"/>
    <property type="molecule type" value="Genomic_DNA"/>
</dbReference>
<evidence type="ECO:0000313" key="2">
    <source>
        <dbReference type="Proteomes" id="UP000585638"/>
    </source>
</evidence>
<name>A0A7W9KRN7_9PSEU</name>
<protein>
    <submittedName>
        <fullName evidence="1">Uncharacterized protein</fullName>
    </submittedName>
</protein>
<comment type="caution">
    <text evidence="1">The sequence shown here is derived from an EMBL/GenBank/DDBJ whole genome shotgun (WGS) entry which is preliminary data.</text>
</comment>
<gene>
    <name evidence="1" type="ORF">BJ998_008008</name>
</gene>
<dbReference type="NCBIfam" id="NF040893">
    <property type="entry name" value="SAVMC3_10250"/>
    <property type="match status" value="1"/>
</dbReference>
<dbReference type="RefSeq" id="WP_184869262.1">
    <property type="nucleotide sequence ID" value="NZ_BAAAWY010000004.1"/>
</dbReference>
<organism evidence="1 2">
    <name type="scientific">Kutzneria kofuensis</name>
    <dbReference type="NCBI Taxonomy" id="103725"/>
    <lineage>
        <taxon>Bacteria</taxon>
        <taxon>Bacillati</taxon>
        <taxon>Actinomycetota</taxon>
        <taxon>Actinomycetes</taxon>
        <taxon>Pseudonocardiales</taxon>
        <taxon>Pseudonocardiaceae</taxon>
        <taxon>Kutzneria</taxon>
    </lineage>
</organism>
<sequence length="244" mass="26742">MYHEFVYVSGEKVRNCVPMRTAWWQGLRVRKLGAGLKFSPVEASLDVEPTAIAEDDRRLGKLMEYLDGSGRYYTEPDVDRGEWVMFEGHIGMALVDTEPAPGAVLFCEAEPLAVTTPRIVLHGSAQHLRASVSPTTGGAPPERRGGYSVATHANVARILDAASKAHRAAPPGGLRRLFGGSAEDSTDLEQNLATYFREVACTAEYRDFAPYLGGHARITAVLRPPSLPFPVIMASPLYVRYERP</sequence>